<organism evidence="2 3">
    <name type="scientific">Apiospora phragmitis</name>
    <dbReference type="NCBI Taxonomy" id="2905665"/>
    <lineage>
        <taxon>Eukaryota</taxon>
        <taxon>Fungi</taxon>
        <taxon>Dikarya</taxon>
        <taxon>Ascomycota</taxon>
        <taxon>Pezizomycotina</taxon>
        <taxon>Sordariomycetes</taxon>
        <taxon>Xylariomycetidae</taxon>
        <taxon>Amphisphaeriales</taxon>
        <taxon>Apiosporaceae</taxon>
        <taxon>Apiospora</taxon>
    </lineage>
</organism>
<dbReference type="RefSeq" id="XP_066713190.1">
    <property type="nucleotide sequence ID" value="XM_066861020.1"/>
</dbReference>
<feature type="transmembrane region" description="Helical" evidence="1">
    <location>
        <begin position="45"/>
        <end position="68"/>
    </location>
</feature>
<feature type="transmembrane region" description="Helical" evidence="1">
    <location>
        <begin position="178"/>
        <end position="200"/>
    </location>
</feature>
<evidence type="ECO:0000313" key="3">
    <source>
        <dbReference type="Proteomes" id="UP001480595"/>
    </source>
</evidence>
<keyword evidence="3" id="KW-1185">Reference proteome</keyword>
<reference evidence="2 3" key="1">
    <citation type="submission" date="2023-01" db="EMBL/GenBank/DDBJ databases">
        <title>Analysis of 21 Apiospora genomes using comparative genomics revels a genus with tremendous synthesis potential of carbohydrate active enzymes and secondary metabolites.</title>
        <authorList>
            <person name="Sorensen T."/>
        </authorList>
    </citation>
    <scope>NUCLEOTIDE SEQUENCE [LARGE SCALE GENOMIC DNA]</scope>
    <source>
        <strain evidence="2 3">CBS 135458</strain>
    </source>
</reference>
<protein>
    <recommendedName>
        <fullName evidence="4">Ubiquitin carrier protein</fullName>
    </recommendedName>
</protein>
<name>A0ABR1U9C8_9PEZI</name>
<proteinExistence type="predicted"/>
<feature type="transmembrane region" description="Helical" evidence="1">
    <location>
        <begin position="147"/>
        <end position="172"/>
    </location>
</feature>
<sequence>MSSLLARAVLVSVHGHKQLSSAPIDIHLRATNPQDDWQSAAQEKMAHLPVMILVVANLLLFIPAILYVGYTLGHVLPTIASVESSQDTYEPIPLNDDEIDVKGEKSPKAAMSEAEEAGAIKRQPVTSSIRATQKHLRSIFPAGWCTLFRGLGLTFVIHVLSGFVIAPVVMALPGVPAIVPLFLVDIVLVQLNTVWVHTVISTSAQPWWRRIPPFVETLKATILPMCAVVLSTAACSGLPTLVLLAMGRPMVEREVAPGLMVRTVEKQGGDALLYFGLWFGLLIFAAYPALVVLNRVQASLLPDSDETVVSFDRSLGRTTPQPSACQRMVDAYKSYSGSWVRFYKLVAKTFVVSMAVGASLSAFVGLQMGVVGYMMR</sequence>
<gene>
    <name evidence="2" type="ORF">PG994_009611</name>
</gene>
<feature type="transmembrane region" description="Helical" evidence="1">
    <location>
        <begin position="350"/>
        <end position="375"/>
    </location>
</feature>
<keyword evidence="1" id="KW-0472">Membrane</keyword>
<feature type="transmembrane region" description="Helical" evidence="1">
    <location>
        <begin position="271"/>
        <end position="293"/>
    </location>
</feature>
<evidence type="ECO:0008006" key="4">
    <source>
        <dbReference type="Google" id="ProtNLM"/>
    </source>
</evidence>
<feature type="transmembrane region" description="Helical" evidence="1">
    <location>
        <begin position="221"/>
        <end position="251"/>
    </location>
</feature>
<dbReference type="EMBL" id="JAQQWL010000010">
    <property type="protein sequence ID" value="KAK8054544.1"/>
    <property type="molecule type" value="Genomic_DNA"/>
</dbReference>
<dbReference type="GeneID" id="92094083"/>
<keyword evidence="1" id="KW-1133">Transmembrane helix</keyword>
<evidence type="ECO:0000256" key="1">
    <source>
        <dbReference type="SAM" id="Phobius"/>
    </source>
</evidence>
<evidence type="ECO:0000313" key="2">
    <source>
        <dbReference type="EMBL" id="KAK8054544.1"/>
    </source>
</evidence>
<keyword evidence="1" id="KW-0812">Transmembrane</keyword>
<accession>A0ABR1U9C8</accession>
<comment type="caution">
    <text evidence="2">The sequence shown here is derived from an EMBL/GenBank/DDBJ whole genome shotgun (WGS) entry which is preliminary data.</text>
</comment>
<dbReference type="Proteomes" id="UP001480595">
    <property type="component" value="Unassembled WGS sequence"/>
</dbReference>